<keyword evidence="2" id="KW-1133">Transmembrane helix</keyword>
<feature type="compositionally biased region" description="Low complexity" evidence="1">
    <location>
        <begin position="171"/>
        <end position="181"/>
    </location>
</feature>
<feature type="region of interest" description="Disordered" evidence="1">
    <location>
        <begin position="239"/>
        <end position="267"/>
    </location>
</feature>
<keyword evidence="2" id="KW-0812">Transmembrane</keyword>
<dbReference type="AlphaFoldDB" id="A0A6A4VBH1"/>
<evidence type="ECO:0000313" key="3">
    <source>
        <dbReference type="EMBL" id="KAF0293647.1"/>
    </source>
</evidence>
<keyword evidence="4" id="KW-1185">Reference proteome</keyword>
<accession>A0A6A4VBH1</accession>
<feature type="transmembrane region" description="Helical" evidence="2">
    <location>
        <begin position="211"/>
        <end position="232"/>
    </location>
</feature>
<dbReference type="EMBL" id="VIIS01001732">
    <property type="protein sequence ID" value="KAF0293647.1"/>
    <property type="molecule type" value="Genomic_DNA"/>
</dbReference>
<evidence type="ECO:0000313" key="4">
    <source>
        <dbReference type="Proteomes" id="UP000440578"/>
    </source>
</evidence>
<name>A0A6A4VBH1_AMPAM</name>
<reference evidence="3 4" key="1">
    <citation type="submission" date="2019-07" db="EMBL/GenBank/DDBJ databases">
        <title>Draft genome assembly of a fouling barnacle, Amphibalanus amphitrite (Darwin, 1854): The first reference genome for Thecostraca.</title>
        <authorList>
            <person name="Kim W."/>
        </authorList>
    </citation>
    <scope>NUCLEOTIDE SEQUENCE [LARGE SCALE GENOMIC DNA]</scope>
    <source>
        <strain evidence="3">SNU_AA5</strain>
        <tissue evidence="3">Soma without cirri and trophi</tissue>
    </source>
</reference>
<protein>
    <submittedName>
        <fullName evidence="3">Uncharacterized protein</fullName>
    </submittedName>
</protein>
<organism evidence="3 4">
    <name type="scientific">Amphibalanus amphitrite</name>
    <name type="common">Striped barnacle</name>
    <name type="synonym">Balanus amphitrite</name>
    <dbReference type="NCBI Taxonomy" id="1232801"/>
    <lineage>
        <taxon>Eukaryota</taxon>
        <taxon>Metazoa</taxon>
        <taxon>Ecdysozoa</taxon>
        <taxon>Arthropoda</taxon>
        <taxon>Crustacea</taxon>
        <taxon>Multicrustacea</taxon>
        <taxon>Cirripedia</taxon>
        <taxon>Thoracica</taxon>
        <taxon>Thoracicalcarea</taxon>
        <taxon>Balanomorpha</taxon>
        <taxon>Balanoidea</taxon>
        <taxon>Balanidae</taxon>
        <taxon>Amphibalaninae</taxon>
        <taxon>Amphibalanus</taxon>
    </lineage>
</organism>
<proteinExistence type="predicted"/>
<evidence type="ECO:0000256" key="2">
    <source>
        <dbReference type="SAM" id="Phobius"/>
    </source>
</evidence>
<comment type="caution">
    <text evidence="3">The sequence shown here is derived from an EMBL/GenBank/DDBJ whole genome shotgun (WGS) entry which is preliminary data.</text>
</comment>
<gene>
    <name evidence="3" type="ORF">FJT64_008595</name>
</gene>
<evidence type="ECO:0000256" key="1">
    <source>
        <dbReference type="SAM" id="MobiDB-lite"/>
    </source>
</evidence>
<feature type="region of interest" description="Disordered" evidence="1">
    <location>
        <begin position="166"/>
        <end position="190"/>
    </location>
</feature>
<keyword evidence="2" id="KW-0472">Membrane</keyword>
<dbReference type="OrthoDB" id="291007at2759"/>
<sequence length="267" mass="29415">MDRAKAMLDVTKPGLVDLEGKGMHIENHNYPKEDFTDNQYITLVIKSGEGTRIHVDVIHDYEAVKREFARSADYWIKKGLECRYAFRLYVGNNDAGKIRVECISSMMSNEPKESRPVLRSNTSELDMVGMGGWGLSYAGGPPTTMKAMEFQFMVSFLDRPEDKLKIENKNPGEVGEAAGPAGSNGTTEQGESVNQAAKAIAENIEKSKVPIIVGVVGLVLLLAAGGGATWWFKFREPPELEKVEDPQPPENQEEHSSSDDDTSDSSD</sequence>
<dbReference type="Proteomes" id="UP000440578">
    <property type="component" value="Unassembled WGS sequence"/>
</dbReference>